<organism evidence="2 3">
    <name type="scientific">Emericellopsis atlantica</name>
    <dbReference type="NCBI Taxonomy" id="2614577"/>
    <lineage>
        <taxon>Eukaryota</taxon>
        <taxon>Fungi</taxon>
        <taxon>Dikarya</taxon>
        <taxon>Ascomycota</taxon>
        <taxon>Pezizomycotina</taxon>
        <taxon>Sordariomycetes</taxon>
        <taxon>Hypocreomycetidae</taxon>
        <taxon>Hypocreales</taxon>
        <taxon>Bionectriaceae</taxon>
        <taxon>Emericellopsis</taxon>
    </lineage>
</organism>
<gene>
    <name evidence="2" type="ORF">F5Z01DRAFT_656252</name>
</gene>
<dbReference type="OrthoDB" id="5946976at2759"/>
<evidence type="ECO:0000313" key="3">
    <source>
        <dbReference type="Proteomes" id="UP000887229"/>
    </source>
</evidence>
<dbReference type="InterPro" id="IPR001466">
    <property type="entry name" value="Beta-lactam-related"/>
</dbReference>
<feature type="domain" description="Beta-lactamase-related" evidence="1">
    <location>
        <begin position="69"/>
        <end position="360"/>
    </location>
</feature>
<evidence type="ECO:0000313" key="2">
    <source>
        <dbReference type="EMBL" id="KAG9254198.1"/>
    </source>
</evidence>
<dbReference type="RefSeq" id="XP_046118122.1">
    <property type="nucleotide sequence ID" value="XM_046263564.1"/>
</dbReference>
<name>A0A9P7ZLA1_9HYPO</name>
<protein>
    <submittedName>
        <fullName evidence="2">Beta-lactamase/transpeptidase-like protein</fullName>
    </submittedName>
</protein>
<dbReference type="InterPro" id="IPR050789">
    <property type="entry name" value="Diverse_Enzym_Activities"/>
</dbReference>
<proteinExistence type="predicted"/>
<comment type="caution">
    <text evidence="2">The sequence shown here is derived from an EMBL/GenBank/DDBJ whole genome shotgun (WGS) entry which is preliminary data.</text>
</comment>
<dbReference type="PANTHER" id="PTHR43283">
    <property type="entry name" value="BETA-LACTAMASE-RELATED"/>
    <property type="match status" value="1"/>
</dbReference>
<dbReference type="PANTHER" id="PTHR43283:SF7">
    <property type="entry name" value="BETA-LACTAMASE-RELATED DOMAIN-CONTAINING PROTEIN"/>
    <property type="match status" value="1"/>
</dbReference>
<sequence length="400" mass="44311">MGSRGPSKPNLVQAFSLSSLDPADAQHAPLLYRQREETFYSRTAQLRHGSYLRTFKRDESLSPLLPKEHVDAFLEEYVITGCAVVQGGSIRLEEYRHGNGPSSRNDIQSCTKSFTSTVLGIAHRDGKLSIHDRVDKYIPELKDTAWADVPLLALINMSSGVHEPMNAPQPDFAKDIYPSKNPDAVLNWLKTFQKIAKPWERFEYYNPNYYVLTTCISRALGEPFHEYLGKKIWWPAGMQYDGYIRHTGAGQVDGHGGLSVTLLDMARFGRSILNNMDGKGGPGVPEGWFKDISAANASIYVRPPGPLDEEVGGFNYQTGWWTPQRDGRTGILAELGAFAAVGIYGQSIHIIPGLDTVIVTQSGHHHHHPDLLVGNVDFVLEVARALQEEESTGRSLAPSV</sequence>
<reference evidence="2" key="1">
    <citation type="journal article" date="2021" name="IMA Fungus">
        <title>Genomic characterization of three marine fungi, including Emericellopsis atlantica sp. nov. with signatures of a generalist lifestyle and marine biomass degradation.</title>
        <authorList>
            <person name="Hagestad O.C."/>
            <person name="Hou L."/>
            <person name="Andersen J.H."/>
            <person name="Hansen E.H."/>
            <person name="Altermark B."/>
            <person name="Li C."/>
            <person name="Kuhnert E."/>
            <person name="Cox R.J."/>
            <person name="Crous P.W."/>
            <person name="Spatafora J.W."/>
            <person name="Lail K."/>
            <person name="Amirebrahimi M."/>
            <person name="Lipzen A."/>
            <person name="Pangilinan J."/>
            <person name="Andreopoulos W."/>
            <person name="Hayes R.D."/>
            <person name="Ng V."/>
            <person name="Grigoriev I.V."/>
            <person name="Jackson S.A."/>
            <person name="Sutton T.D.S."/>
            <person name="Dobson A.D.W."/>
            <person name="Rama T."/>
        </authorList>
    </citation>
    <scope>NUCLEOTIDE SEQUENCE</scope>
    <source>
        <strain evidence="2">TS7</strain>
    </source>
</reference>
<keyword evidence="3" id="KW-1185">Reference proteome</keyword>
<dbReference type="GeneID" id="70294467"/>
<dbReference type="AlphaFoldDB" id="A0A9P7ZLA1"/>
<dbReference type="InterPro" id="IPR012338">
    <property type="entry name" value="Beta-lactam/transpept-like"/>
</dbReference>
<evidence type="ECO:0000259" key="1">
    <source>
        <dbReference type="Pfam" id="PF00144"/>
    </source>
</evidence>
<accession>A0A9P7ZLA1</accession>
<dbReference type="Gene3D" id="3.40.710.10">
    <property type="entry name" value="DD-peptidase/beta-lactamase superfamily"/>
    <property type="match status" value="1"/>
</dbReference>
<dbReference type="SUPFAM" id="SSF56601">
    <property type="entry name" value="beta-lactamase/transpeptidase-like"/>
    <property type="match status" value="1"/>
</dbReference>
<dbReference type="Proteomes" id="UP000887229">
    <property type="component" value="Unassembled WGS sequence"/>
</dbReference>
<dbReference type="EMBL" id="MU251255">
    <property type="protein sequence ID" value="KAG9254198.1"/>
    <property type="molecule type" value="Genomic_DNA"/>
</dbReference>
<dbReference type="Pfam" id="PF00144">
    <property type="entry name" value="Beta-lactamase"/>
    <property type="match status" value="1"/>
</dbReference>